<keyword evidence="1" id="KW-0805">Transcription regulation</keyword>
<evidence type="ECO:0000256" key="1">
    <source>
        <dbReference type="ARBA" id="ARBA00023015"/>
    </source>
</evidence>
<dbReference type="PRINTS" id="PR00032">
    <property type="entry name" value="HTHARAC"/>
</dbReference>
<keyword evidence="6" id="KW-1185">Reference proteome</keyword>
<evidence type="ECO:0000256" key="3">
    <source>
        <dbReference type="ARBA" id="ARBA00023163"/>
    </source>
</evidence>
<name>A0A2K4ZHF4_9FIRM</name>
<dbReference type="InterPro" id="IPR018060">
    <property type="entry name" value="HTH_AraC"/>
</dbReference>
<dbReference type="SMART" id="SM00342">
    <property type="entry name" value="HTH_ARAC"/>
    <property type="match status" value="1"/>
</dbReference>
<dbReference type="InterPro" id="IPR020449">
    <property type="entry name" value="Tscrpt_reg_AraC-type_HTH"/>
</dbReference>
<accession>A0A2K4ZHF4</accession>
<dbReference type="PROSITE" id="PS01124">
    <property type="entry name" value="HTH_ARAC_FAMILY_2"/>
    <property type="match status" value="1"/>
</dbReference>
<protein>
    <submittedName>
        <fullName evidence="5">HTH-type transcriptional activator RhaR</fullName>
    </submittedName>
</protein>
<dbReference type="AlphaFoldDB" id="A0A2K4ZHF4"/>
<evidence type="ECO:0000256" key="2">
    <source>
        <dbReference type="ARBA" id="ARBA00023125"/>
    </source>
</evidence>
<dbReference type="InterPro" id="IPR014710">
    <property type="entry name" value="RmlC-like_jellyroll"/>
</dbReference>
<evidence type="ECO:0000313" key="5">
    <source>
        <dbReference type="EMBL" id="SOY29884.1"/>
    </source>
</evidence>
<dbReference type="EMBL" id="OFSM01000012">
    <property type="protein sequence ID" value="SOY29884.1"/>
    <property type="molecule type" value="Genomic_DNA"/>
</dbReference>
<dbReference type="Gene3D" id="2.60.120.10">
    <property type="entry name" value="Jelly Rolls"/>
    <property type="match status" value="1"/>
</dbReference>
<dbReference type="GO" id="GO:0003700">
    <property type="term" value="F:DNA-binding transcription factor activity"/>
    <property type="evidence" value="ECO:0007669"/>
    <property type="project" value="InterPro"/>
</dbReference>
<dbReference type="GO" id="GO:0043565">
    <property type="term" value="F:sequence-specific DNA binding"/>
    <property type="evidence" value="ECO:0007669"/>
    <property type="project" value="InterPro"/>
</dbReference>
<dbReference type="SUPFAM" id="SSF46689">
    <property type="entry name" value="Homeodomain-like"/>
    <property type="match status" value="2"/>
</dbReference>
<feature type="domain" description="HTH araC/xylS-type" evidence="4">
    <location>
        <begin position="195"/>
        <end position="293"/>
    </location>
</feature>
<gene>
    <name evidence="5" type="primary">rhaR</name>
    <name evidence="5" type="ORF">AMURIS_02605</name>
</gene>
<dbReference type="InterPro" id="IPR009057">
    <property type="entry name" value="Homeodomain-like_sf"/>
</dbReference>
<dbReference type="Pfam" id="PF07883">
    <property type="entry name" value="Cupin_2"/>
    <property type="match status" value="1"/>
</dbReference>
<keyword evidence="3" id="KW-0804">Transcription</keyword>
<sequence length="297" mass="34214">MGKLHTISLQGIADEPEDRLVIKPFAQEDVTSHDHNCFELAYVIDGTAEQTLEGVTERVGRGDYFIIDCGSSHSYQNCREFTLLNCLFFAEVIDSTMAGCRSFDELMRVCLIRYHRQYFGETPANRIFHDRDGRVLLLLEGMREEYIQRHTGYREIFRGRLLEILILTMRQAVGTQGEKDIAGQLRNTAKSDVIFEVINYLEAHYEQRAVLQSFCGKFHYSLPYVSRRFRQETGMTALDYLQKIRVEKCCGMLAGSNQSIQSIAREAGYEDTKFFNQVFKRLVGLTPGEYRKAALHL</sequence>
<evidence type="ECO:0000313" key="6">
    <source>
        <dbReference type="Proteomes" id="UP000236311"/>
    </source>
</evidence>
<dbReference type="SUPFAM" id="SSF51215">
    <property type="entry name" value="Regulatory protein AraC"/>
    <property type="match status" value="1"/>
</dbReference>
<organism evidence="5 6">
    <name type="scientific">Acetatifactor muris</name>
    <dbReference type="NCBI Taxonomy" id="879566"/>
    <lineage>
        <taxon>Bacteria</taxon>
        <taxon>Bacillati</taxon>
        <taxon>Bacillota</taxon>
        <taxon>Clostridia</taxon>
        <taxon>Lachnospirales</taxon>
        <taxon>Lachnospiraceae</taxon>
        <taxon>Acetatifactor</taxon>
    </lineage>
</organism>
<proteinExistence type="predicted"/>
<dbReference type="InterPro" id="IPR013096">
    <property type="entry name" value="Cupin_2"/>
</dbReference>
<evidence type="ECO:0000259" key="4">
    <source>
        <dbReference type="PROSITE" id="PS01124"/>
    </source>
</evidence>
<dbReference type="OrthoDB" id="2562023at2"/>
<keyword evidence="2" id="KW-0238">DNA-binding</keyword>
<dbReference type="Gene3D" id="1.10.10.60">
    <property type="entry name" value="Homeodomain-like"/>
    <property type="match status" value="2"/>
</dbReference>
<dbReference type="Proteomes" id="UP000236311">
    <property type="component" value="Unassembled WGS sequence"/>
</dbReference>
<dbReference type="PANTHER" id="PTHR43280">
    <property type="entry name" value="ARAC-FAMILY TRANSCRIPTIONAL REGULATOR"/>
    <property type="match status" value="1"/>
</dbReference>
<reference evidence="5 6" key="1">
    <citation type="submission" date="2018-01" db="EMBL/GenBank/DDBJ databases">
        <authorList>
            <person name="Gaut B.S."/>
            <person name="Morton B.R."/>
            <person name="Clegg M.T."/>
            <person name="Duvall M.R."/>
        </authorList>
    </citation>
    <scope>NUCLEOTIDE SEQUENCE [LARGE SCALE GENOMIC DNA]</scope>
    <source>
        <strain evidence="5">GP69</strain>
    </source>
</reference>
<dbReference type="PANTHER" id="PTHR43280:SF28">
    <property type="entry name" value="HTH-TYPE TRANSCRIPTIONAL ACTIVATOR RHAS"/>
    <property type="match status" value="1"/>
</dbReference>
<dbReference type="InterPro" id="IPR037923">
    <property type="entry name" value="HTH-like"/>
</dbReference>
<dbReference type="Pfam" id="PF12833">
    <property type="entry name" value="HTH_18"/>
    <property type="match status" value="1"/>
</dbReference>